<feature type="region of interest" description="Disordered" evidence="1">
    <location>
        <begin position="1"/>
        <end position="24"/>
    </location>
</feature>
<keyword evidence="2" id="KW-0472">Membrane</keyword>
<keyword evidence="2" id="KW-1133">Transmembrane helix</keyword>
<protein>
    <submittedName>
        <fullName evidence="3">Uncharacterized protein</fullName>
    </submittedName>
</protein>
<comment type="caution">
    <text evidence="3">The sequence shown here is derived from an EMBL/GenBank/DDBJ whole genome shotgun (WGS) entry which is preliminary data.</text>
</comment>
<gene>
    <name evidence="3" type="ORF">GZ78_05255</name>
</gene>
<evidence type="ECO:0000256" key="2">
    <source>
        <dbReference type="SAM" id="Phobius"/>
    </source>
</evidence>
<name>A0A081NLP8_9GAMM</name>
<dbReference type="STRING" id="1137799.GZ78_05255"/>
<dbReference type="Proteomes" id="UP000028073">
    <property type="component" value="Unassembled WGS sequence"/>
</dbReference>
<feature type="transmembrane region" description="Helical" evidence="2">
    <location>
        <begin position="300"/>
        <end position="333"/>
    </location>
</feature>
<evidence type="ECO:0000313" key="3">
    <source>
        <dbReference type="EMBL" id="KEQ19371.1"/>
    </source>
</evidence>
<reference evidence="3 4" key="1">
    <citation type="submission" date="2014-06" db="EMBL/GenBank/DDBJ databases">
        <title>Whole Genome Sequences of Three Symbiotic Endozoicomonas Bacteria.</title>
        <authorList>
            <person name="Neave M.J."/>
            <person name="Apprill A."/>
            <person name="Voolstra C.R."/>
        </authorList>
    </citation>
    <scope>NUCLEOTIDE SEQUENCE [LARGE SCALE GENOMIC DNA]</scope>
    <source>
        <strain evidence="3 4">DSM 25634</strain>
    </source>
</reference>
<organism evidence="3 4">
    <name type="scientific">Endozoicomonas numazuensis</name>
    <dbReference type="NCBI Taxonomy" id="1137799"/>
    <lineage>
        <taxon>Bacteria</taxon>
        <taxon>Pseudomonadati</taxon>
        <taxon>Pseudomonadota</taxon>
        <taxon>Gammaproteobacteria</taxon>
        <taxon>Oceanospirillales</taxon>
        <taxon>Endozoicomonadaceae</taxon>
        <taxon>Endozoicomonas</taxon>
    </lineage>
</organism>
<evidence type="ECO:0000313" key="4">
    <source>
        <dbReference type="Proteomes" id="UP000028073"/>
    </source>
</evidence>
<dbReference type="OrthoDB" id="6187534at2"/>
<keyword evidence="4" id="KW-1185">Reference proteome</keyword>
<feature type="region of interest" description="Disordered" evidence="1">
    <location>
        <begin position="232"/>
        <end position="253"/>
    </location>
</feature>
<dbReference type="EMBL" id="JOKH01000001">
    <property type="protein sequence ID" value="KEQ19371.1"/>
    <property type="molecule type" value="Genomic_DNA"/>
</dbReference>
<evidence type="ECO:0000256" key="1">
    <source>
        <dbReference type="SAM" id="MobiDB-lite"/>
    </source>
</evidence>
<proteinExistence type="predicted"/>
<sequence>MPPEVRSHRGSSLSAVGRKEAATASEEDTRLGQIDYGRWQGRIVSVFSGIGSFFKRFFGGGPSAAKALRVYDAFRHAAHNEFSSPIQRSLNDYHIACAMAYHRVCVLSEERKGQQMKLVLSGGSEQISDQVITEVRKTVSCSTVELTYKYLAEDRALPVGFLRRALIPDLIQGAMRDFNVDADTAEAMITQLAQDNGLHLESDITFERILEIKNALRWRFFPEANVPVMKGRNPISPVDPSNPAATPPGLDRPKATRYKLDEADKAHIQNVVDKGGGIKLKNTDTRNRIKRYFLRNKRDFTLNSFAMVVSAVLTGLVTGGIGAAVSIFSYVAWCGVWSGGTELIRMTRAVRALQRAEVSADYKLDVNDLGVLSEMDDQKFRVFLKSLRYICSHETLTRIFNAYSELEKDAQMRLEMETNKDESHLETVIRLEEGKARYLYRRRSLQDAFKLYKRLYTAAVSDVERMDKEWEPVLDELWNCKFKNMDPVKRESLFSRAANDPRVIGKSYHFKTKQTGWWKKVFPKMTPDLSNDGSISSKEAIEELERVLEEEMPDIELTEEERSRFNTHANRVASALILAKNGVRSYMKGWLKGAVKSTMVHGFKVGWHAVEGVPKLEISPYLPRPSVDGLIIFGFFFLADLFVNRYNEKINRERFAHIVGQKEGKSLTWDLYGQRERTGREEMNTMRRLAKDEVEGFVERILKLHDSHKEIMEAVRREKQLGEVDPTSPLFHHMEDEEAAVLILRRQYHHQIISEMMMGAIGQYYESVQAKMGFWDQKMSHIIPPQSPL</sequence>
<keyword evidence="2" id="KW-0812">Transmembrane</keyword>
<dbReference type="AlphaFoldDB" id="A0A081NLP8"/>
<dbReference type="RefSeq" id="WP_034833169.1">
    <property type="nucleotide sequence ID" value="NZ_JOKH01000001.1"/>
</dbReference>
<accession>A0A081NLP8</accession>